<keyword evidence="3" id="KW-1185">Reference proteome</keyword>
<organism evidence="2 3">
    <name type="scientific">Nocardioides cavernaquae</name>
    <dbReference type="NCBI Taxonomy" id="2321396"/>
    <lineage>
        <taxon>Bacteria</taxon>
        <taxon>Bacillati</taxon>
        <taxon>Actinomycetota</taxon>
        <taxon>Actinomycetes</taxon>
        <taxon>Propionibacteriales</taxon>
        <taxon>Nocardioidaceae</taxon>
        <taxon>Nocardioides</taxon>
    </lineage>
</organism>
<proteinExistence type="predicted"/>
<evidence type="ECO:0000313" key="2">
    <source>
        <dbReference type="EMBL" id="RJS46527.1"/>
    </source>
</evidence>
<keyword evidence="1" id="KW-0732">Signal</keyword>
<dbReference type="OrthoDB" id="9764804at2"/>
<dbReference type="EMBL" id="QYRP01000002">
    <property type="protein sequence ID" value="RJS46527.1"/>
    <property type="molecule type" value="Genomic_DNA"/>
</dbReference>
<dbReference type="RefSeq" id="WP_120060498.1">
    <property type="nucleotide sequence ID" value="NZ_QYRP01000002.1"/>
</dbReference>
<evidence type="ECO:0000256" key="1">
    <source>
        <dbReference type="SAM" id="SignalP"/>
    </source>
</evidence>
<feature type="chain" id="PRO_5017462278" description="Exo-alpha-sialidase" evidence="1">
    <location>
        <begin position="21"/>
        <end position="361"/>
    </location>
</feature>
<evidence type="ECO:0000313" key="3">
    <source>
        <dbReference type="Proteomes" id="UP000276542"/>
    </source>
</evidence>
<protein>
    <recommendedName>
        <fullName evidence="4">Exo-alpha-sialidase</fullName>
    </recommendedName>
</protein>
<reference evidence="3" key="1">
    <citation type="submission" date="2018-09" db="EMBL/GenBank/DDBJ databases">
        <authorList>
            <person name="Zhu H."/>
        </authorList>
    </citation>
    <scope>NUCLEOTIDE SEQUENCE [LARGE SCALE GENOMIC DNA]</scope>
    <source>
        <strain evidence="3">K1W22B-1</strain>
    </source>
</reference>
<feature type="signal peptide" evidence="1">
    <location>
        <begin position="1"/>
        <end position="20"/>
    </location>
</feature>
<name>A0A3A5HFF6_9ACTN</name>
<dbReference type="Proteomes" id="UP000276542">
    <property type="component" value="Unassembled WGS sequence"/>
</dbReference>
<evidence type="ECO:0008006" key="4">
    <source>
        <dbReference type="Google" id="ProtNLM"/>
    </source>
</evidence>
<dbReference type="AlphaFoldDB" id="A0A3A5HFF6"/>
<sequence>MSVQLAPALLVLLLPLSASACDTGSDVPAGAAPWVQKADQDEVTDVVDGIGEDDALALAKVGGPPESIVRTPSGATLLAWSVAGMEGERTASAWIAFAPDGTLTGSQSAGTFLPAPPAAYDGGFLVAGPDAGDFANPRLVSEDGEVITRTPTLGHPRRVLAGDLVLGGHGGLAYRPTEHTFAPLPVAEEDPLGGMMPTALDGSGAITSISGTVRKPVLLHSTDGGTTWERKAIELPPGLDIDAARLVVDQDRTLVPLVDEKQQTAGWITRSAGEKMWTVTSFDPPFEDAWILGLVGDRVLIAPFDGDGGTLVSLADTDDRSEVDRNELRASGGRLYSMSPKVTESADGRTWTDVPLRFPEG</sequence>
<accession>A0A3A5HFF6</accession>
<gene>
    <name evidence="2" type="ORF">D4739_10090</name>
</gene>
<comment type="caution">
    <text evidence="2">The sequence shown here is derived from an EMBL/GenBank/DDBJ whole genome shotgun (WGS) entry which is preliminary data.</text>
</comment>
<dbReference type="SUPFAM" id="SSF110296">
    <property type="entry name" value="Oligoxyloglucan reducing end-specific cellobiohydrolase"/>
    <property type="match status" value="1"/>
</dbReference>